<accession>A0A0D2MZQ0</accession>
<dbReference type="PANTHER" id="PTHR21281">
    <property type="entry name" value="CYTOCHROME B5 DOMAIN-CONTAINING PROTEIN 1"/>
    <property type="match status" value="1"/>
</dbReference>
<dbReference type="RefSeq" id="XP_013906934.1">
    <property type="nucleotide sequence ID" value="XM_014051480.1"/>
</dbReference>
<dbReference type="KEGG" id="mng:MNEG_0032"/>
<evidence type="ECO:0000259" key="10">
    <source>
        <dbReference type="PROSITE" id="PS50255"/>
    </source>
</evidence>
<feature type="domain" description="Cytochrome b5 heme-binding" evidence="10">
    <location>
        <begin position="10"/>
        <end position="124"/>
    </location>
</feature>
<dbReference type="InterPro" id="IPR036400">
    <property type="entry name" value="Cyt_B5-like_heme/steroid_sf"/>
</dbReference>
<comment type="function">
    <text evidence="9">Radial spoke stalk protein that binds heme under oxidizing conditions. Required for the coordinated beating of multiple cilia maybe by functioning in a redox signaling pathway.</text>
</comment>
<dbReference type="EMBL" id="KK100224">
    <property type="protein sequence ID" value="KIZ07915.1"/>
    <property type="molecule type" value="Genomic_DNA"/>
</dbReference>
<evidence type="ECO:0000256" key="3">
    <source>
        <dbReference type="ARBA" id="ARBA00022617"/>
    </source>
</evidence>
<dbReference type="Proteomes" id="UP000054498">
    <property type="component" value="Unassembled WGS sequence"/>
</dbReference>
<keyword evidence="6" id="KW-0206">Cytoskeleton</keyword>
<evidence type="ECO:0000256" key="1">
    <source>
        <dbReference type="ARBA" id="ARBA00004430"/>
    </source>
</evidence>
<protein>
    <recommendedName>
        <fullName evidence="8">Cytochrome b5 domain-containing protein 1</fullName>
    </recommendedName>
</protein>
<proteinExistence type="predicted"/>
<dbReference type="PROSITE" id="PS50255">
    <property type="entry name" value="CYTOCHROME_B5_2"/>
    <property type="match status" value="1"/>
</dbReference>
<dbReference type="InterPro" id="IPR001199">
    <property type="entry name" value="Cyt_B5-like_heme/steroid-bd"/>
</dbReference>
<keyword evidence="3" id="KW-0349">Heme</keyword>
<evidence type="ECO:0000313" key="12">
    <source>
        <dbReference type="Proteomes" id="UP000054498"/>
    </source>
</evidence>
<dbReference type="InterPro" id="IPR052320">
    <property type="entry name" value="Cytochrome_b5_domain"/>
</dbReference>
<dbReference type="SUPFAM" id="SSF55856">
    <property type="entry name" value="Cytochrome b5-like heme/steroid binding domain"/>
    <property type="match status" value="1"/>
</dbReference>
<dbReference type="PANTHER" id="PTHR21281:SF0">
    <property type="entry name" value="CYTOCHROME B5 DOMAIN-CONTAINING PROTEIN 1"/>
    <property type="match status" value="1"/>
</dbReference>
<dbReference type="GO" id="GO:0046872">
    <property type="term" value="F:metal ion binding"/>
    <property type="evidence" value="ECO:0007669"/>
    <property type="project" value="UniProtKB-KW"/>
</dbReference>
<reference evidence="11 12" key="1">
    <citation type="journal article" date="2013" name="BMC Genomics">
        <title>Reconstruction of the lipid metabolism for the microalga Monoraphidium neglectum from its genome sequence reveals characteristics suitable for biofuel production.</title>
        <authorList>
            <person name="Bogen C."/>
            <person name="Al-Dilaimi A."/>
            <person name="Albersmeier A."/>
            <person name="Wichmann J."/>
            <person name="Grundmann M."/>
            <person name="Rupp O."/>
            <person name="Lauersen K.J."/>
            <person name="Blifernez-Klassen O."/>
            <person name="Kalinowski J."/>
            <person name="Goesmann A."/>
            <person name="Mussgnug J.H."/>
            <person name="Kruse O."/>
        </authorList>
    </citation>
    <scope>NUCLEOTIDE SEQUENCE [LARGE SCALE GENOMIC DNA]</scope>
    <source>
        <strain evidence="11 12">SAG 48.87</strain>
    </source>
</reference>
<dbReference type="GO" id="GO:0005930">
    <property type="term" value="C:axoneme"/>
    <property type="evidence" value="ECO:0007669"/>
    <property type="project" value="UniProtKB-SubCell"/>
</dbReference>
<comment type="subcellular location">
    <subcellularLocation>
        <location evidence="1">Cytoplasm</location>
        <location evidence="1">Cytoskeleton</location>
        <location evidence="1">Cilium axoneme</location>
    </subcellularLocation>
</comment>
<dbReference type="GeneID" id="25726150"/>
<evidence type="ECO:0000256" key="6">
    <source>
        <dbReference type="ARBA" id="ARBA00023212"/>
    </source>
</evidence>
<name>A0A0D2MZQ0_9CHLO</name>
<dbReference type="Gene3D" id="3.10.120.10">
    <property type="entry name" value="Cytochrome b5-like heme/steroid binding domain"/>
    <property type="match status" value="1"/>
</dbReference>
<dbReference type="SMART" id="SM01117">
    <property type="entry name" value="Cyt-b5"/>
    <property type="match status" value="1"/>
</dbReference>
<evidence type="ECO:0000256" key="8">
    <source>
        <dbReference type="ARBA" id="ARBA00040649"/>
    </source>
</evidence>
<dbReference type="OrthoDB" id="260091at2759"/>
<sequence>MDTWMTLMQQALWVHVQVAAHNNPDDCWVSFLGGVYDLSPLLKESHGRLAEPMFAAAGTDISHWFDAASGDIRTYVHPETQLRVPYCPQGEFVHVSPMWPITGIDCGGRPPWWQDTTYQVGALSAATRLVRIRNVLTGQEDILEVPGEETVAEVQQRYLAVNSHAASYTWKALARRSSGGAGAPLDFVELDLNKSLEANGIPDTRAAYEAAGLPGDDAVPVLHVYWNDDLTSA</sequence>
<organism evidence="11 12">
    <name type="scientific">Monoraphidium neglectum</name>
    <dbReference type="NCBI Taxonomy" id="145388"/>
    <lineage>
        <taxon>Eukaryota</taxon>
        <taxon>Viridiplantae</taxon>
        <taxon>Chlorophyta</taxon>
        <taxon>core chlorophytes</taxon>
        <taxon>Chlorophyceae</taxon>
        <taxon>CS clade</taxon>
        <taxon>Sphaeropleales</taxon>
        <taxon>Selenastraceae</taxon>
        <taxon>Monoraphidium</taxon>
    </lineage>
</organism>
<keyword evidence="2" id="KW-0963">Cytoplasm</keyword>
<dbReference type="STRING" id="145388.A0A0D2MZQ0"/>
<evidence type="ECO:0000256" key="7">
    <source>
        <dbReference type="ARBA" id="ARBA00023273"/>
    </source>
</evidence>
<keyword evidence="7" id="KW-0966">Cell projection</keyword>
<keyword evidence="12" id="KW-1185">Reference proteome</keyword>
<dbReference type="Pfam" id="PF00173">
    <property type="entry name" value="Cyt-b5"/>
    <property type="match status" value="1"/>
</dbReference>
<keyword evidence="4" id="KW-0479">Metal-binding</keyword>
<evidence type="ECO:0000256" key="5">
    <source>
        <dbReference type="ARBA" id="ARBA00023004"/>
    </source>
</evidence>
<dbReference type="AlphaFoldDB" id="A0A0D2MZQ0"/>
<keyword evidence="5" id="KW-0408">Iron</keyword>
<evidence type="ECO:0000256" key="9">
    <source>
        <dbReference type="ARBA" id="ARBA00046139"/>
    </source>
</evidence>
<evidence type="ECO:0000313" key="11">
    <source>
        <dbReference type="EMBL" id="KIZ07915.1"/>
    </source>
</evidence>
<gene>
    <name evidence="11" type="ORF">MNEG_0032</name>
</gene>
<evidence type="ECO:0000256" key="4">
    <source>
        <dbReference type="ARBA" id="ARBA00022723"/>
    </source>
</evidence>
<evidence type="ECO:0000256" key="2">
    <source>
        <dbReference type="ARBA" id="ARBA00022490"/>
    </source>
</evidence>